<name>A0A7X4KD96_9BURK</name>
<sequence>MKSPLILNLAPTGMVPTRSMSPHVPLSPAEIADDCARCVDLGVSMLHLHARDDDGVPTTDGAVFADIIRAVRRRAPGAVITATTSGRNVGDVLQRATALFGEDDAKPDMASLTLSSLNFARSASVNSPDTIFRLAELMMERGIRPELEVFDLGMVNMAHILIDKGLIKPPYYFNLLLGNPSSAQARLLHLGTLVADLPEQSVWSTAGLGRFQTTASALGVTLADGVRTGLEDNLWFDDERSQPATNPMLVQRVRAMAEAQGRAIASTAQTRARLGLAAHE</sequence>
<dbReference type="InterPro" id="IPR013785">
    <property type="entry name" value="Aldolase_TIM"/>
</dbReference>
<reference evidence="5 6" key="1">
    <citation type="submission" date="2019-12" db="EMBL/GenBank/DDBJ databases">
        <title>Novel species isolated from a subtropical stream in China.</title>
        <authorList>
            <person name="Lu H."/>
        </authorList>
    </citation>
    <scope>NUCLEOTIDE SEQUENCE [LARGE SCALE GENOMIC DNA]</scope>
    <source>
        <strain evidence="5 6">FT55W</strain>
    </source>
</reference>
<evidence type="ECO:0000313" key="5">
    <source>
        <dbReference type="EMBL" id="MYM68812.1"/>
    </source>
</evidence>
<dbReference type="GO" id="GO:0046872">
    <property type="term" value="F:metal ion binding"/>
    <property type="evidence" value="ECO:0007669"/>
    <property type="project" value="UniProtKB-KW"/>
</dbReference>
<organism evidence="5 6">
    <name type="scientific">Duganella rivi</name>
    <dbReference type="NCBI Taxonomy" id="2666083"/>
    <lineage>
        <taxon>Bacteria</taxon>
        <taxon>Pseudomonadati</taxon>
        <taxon>Pseudomonadota</taxon>
        <taxon>Betaproteobacteria</taxon>
        <taxon>Burkholderiales</taxon>
        <taxon>Oxalobacteraceae</taxon>
        <taxon>Telluria group</taxon>
        <taxon>Duganella</taxon>
    </lineage>
</organism>
<dbReference type="PANTHER" id="PTHR37418">
    <property type="entry name" value="3-KETO-5-AMINOHEXANOATE CLEAVAGE ENZYME-RELATED"/>
    <property type="match status" value="1"/>
</dbReference>
<keyword evidence="6" id="KW-1185">Reference proteome</keyword>
<keyword evidence="2" id="KW-0808">Transferase</keyword>
<dbReference type="Pfam" id="PF05853">
    <property type="entry name" value="BKACE"/>
    <property type="match status" value="1"/>
</dbReference>
<dbReference type="RefSeq" id="WP_161015342.1">
    <property type="nucleotide sequence ID" value="NZ_WWCK01000005.1"/>
</dbReference>
<keyword evidence="3" id="KW-0479">Metal-binding</keyword>
<evidence type="ECO:0000256" key="3">
    <source>
        <dbReference type="ARBA" id="ARBA00022723"/>
    </source>
</evidence>
<dbReference type="Proteomes" id="UP000450012">
    <property type="component" value="Unassembled WGS sequence"/>
</dbReference>
<dbReference type="GO" id="GO:0043720">
    <property type="term" value="F:3-keto-5-aminohexanoate cleavage activity"/>
    <property type="evidence" value="ECO:0007669"/>
    <property type="project" value="InterPro"/>
</dbReference>
<gene>
    <name evidence="5" type="ORF">GTP45_18510</name>
</gene>
<dbReference type="InterPro" id="IPR008567">
    <property type="entry name" value="BKACE"/>
</dbReference>
<protein>
    <submittedName>
        <fullName evidence="5">3-keto-5-aminohexanoate cleavage protein</fullName>
    </submittedName>
</protein>
<dbReference type="Gene3D" id="3.20.20.70">
    <property type="entry name" value="Aldolase class I"/>
    <property type="match status" value="1"/>
</dbReference>
<proteinExistence type="predicted"/>
<evidence type="ECO:0000256" key="4">
    <source>
        <dbReference type="ARBA" id="ARBA00022833"/>
    </source>
</evidence>
<dbReference type="PANTHER" id="PTHR37418:SF2">
    <property type="entry name" value="3-KETO-5-AMINOHEXANOATE CLEAVAGE ENZYME"/>
    <property type="match status" value="1"/>
</dbReference>
<dbReference type="EMBL" id="WWCK01000005">
    <property type="protein sequence ID" value="MYM68812.1"/>
    <property type="molecule type" value="Genomic_DNA"/>
</dbReference>
<accession>A0A7X4KD96</accession>
<keyword evidence="4" id="KW-0862">Zinc</keyword>
<evidence type="ECO:0000256" key="1">
    <source>
        <dbReference type="ARBA" id="ARBA00001947"/>
    </source>
</evidence>
<evidence type="ECO:0000256" key="2">
    <source>
        <dbReference type="ARBA" id="ARBA00022679"/>
    </source>
</evidence>
<evidence type="ECO:0000313" key="6">
    <source>
        <dbReference type="Proteomes" id="UP000450012"/>
    </source>
</evidence>
<comment type="caution">
    <text evidence="5">The sequence shown here is derived from an EMBL/GenBank/DDBJ whole genome shotgun (WGS) entry which is preliminary data.</text>
</comment>
<comment type="cofactor">
    <cofactor evidence="1">
        <name>Zn(2+)</name>
        <dbReference type="ChEBI" id="CHEBI:29105"/>
    </cofactor>
</comment>
<dbReference type="AlphaFoldDB" id="A0A7X4KD96"/>